<dbReference type="InterPro" id="IPR000873">
    <property type="entry name" value="AMP-dep_synth/lig_dom"/>
</dbReference>
<dbReference type="InterPro" id="IPR042099">
    <property type="entry name" value="ANL_N_sf"/>
</dbReference>
<keyword evidence="2" id="KW-0436">Ligase</keyword>
<dbReference type="Gene3D" id="3.30.300.30">
    <property type="match status" value="1"/>
</dbReference>
<evidence type="ECO:0000256" key="1">
    <source>
        <dbReference type="ARBA" id="ARBA00006432"/>
    </source>
</evidence>
<feature type="domain" description="AMP-binding enzyme C-terminal" evidence="6">
    <location>
        <begin position="445"/>
        <end position="523"/>
    </location>
</feature>
<dbReference type="PANTHER" id="PTHR43201">
    <property type="entry name" value="ACYL-COA SYNTHETASE"/>
    <property type="match status" value="1"/>
</dbReference>
<dbReference type="CDD" id="cd05926">
    <property type="entry name" value="FACL_fum10p_like"/>
    <property type="match status" value="1"/>
</dbReference>
<dbReference type="GO" id="GO:0005524">
    <property type="term" value="F:ATP binding"/>
    <property type="evidence" value="ECO:0007669"/>
    <property type="project" value="UniProtKB-KW"/>
</dbReference>
<keyword evidence="3" id="KW-0547">Nucleotide-binding</keyword>
<dbReference type="Pfam" id="PF00501">
    <property type="entry name" value="AMP-binding"/>
    <property type="match status" value="1"/>
</dbReference>
<name>A0A7S1TNL4_9RHOD</name>
<gene>
    <name evidence="7" type="ORF">EAUS1353_LOCUS1965</name>
</gene>
<evidence type="ECO:0000256" key="4">
    <source>
        <dbReference type="ARBA" id="ARBA00022840"/>
    </source>
</evidence>
<evidence type="ECO:0000259" key="5">
    <source>
        <dbReference type="Pfam" id="PF00501"/>
    </source>
</evidence>
<dbReference type="AlphaFoldDB" id="A0A7S1TNL4"/>
<dbReference type="PROSITE" id="PS00455">
    <property type="entry name" value="AMP_BINDING"/>
    <property type="match status" value="1"/>
</dbReference>
<reference evidence="7" key="1">
    <citation type="submission" date="2021-01" db="EMBL/GenBank/DDBJ databases">
        <authorList>
            <person name="Corre E."/>
            <person name="Pelletier E."/>
            <person name="Niang G."/>
            <person name="Scheremetjew M."/>
            <person name="Finn R."/>
            <person name="Kale V."/>
            <person name="Holt S."/>
            <person name="Cochrane G."/>
            <person name="Meng A."/>
            <person name="Brown T."/>
            <person name="Cohen L."/>
        </authorList>
    </citation>
    <scope>NUCLEOTIDE SEQUENCE</scope>
    <source>
        <strain evidence="7">CCMP3124</strain>
    </source>
</reference>
<dbReference type="SUPFAM" id="SSF56801">
    <property type="entry name" value="Acetyl-CoA synthetase-like"/>
    <property type="match status" value="1"/>
</dbReference>
<evidence type="ECO:0008006" key="8">
    <source>
        <dbReference type="Google" id="ProtNLM"/>
    </source>
</evidence>
<keyword evidence="4" id="KW-0067">ATP-binding</keyword>
<evidence type="ECO:0000313" key="7">
    <source>
        <dbReference type="EMBL" id="CAD9240227.1"/>
    </source>
</evidence>
<proteinExistence type="inferred from homology"/>
<dbReference type="InterPro" id="IPR020845">
    <property type="entry name" value="AMP-binding_CS"/>
</dbReference>
<dbReference type="Pfam" id="PF13193">
    <property type="entry name" value="AMP-binding_C"/>
    <property type="match status" value="1"/>
</dbReference>
<accession>A0A7S1TNL4</accession>
<protein>
    <recommendedName>
        <fullName evidence="8">4-coumarate--CoA ligase</fullName>
    </recommendedName>
</protein>
<dbReference type="InterPro" id="IPR045851">
    <property type="entry name" value="AMP-bd_C_sf"/>
</dbReference>
<dbReference type="PANTHER" id="PTHR43201:SF5">
    <property type="entry name" value="MEDIUM-CHAIN ACYL-COA LIGASE ACSF2, MITOCHONDRIAL"/>
    <property type="match status" value="1"/>
</dbReference>
<sequence>MTEYQVEVVDTLCALPRGAAEDAPALVEVTDATSLTSVHVSYGLLRALSVRLADELYRCGVRAGDVVCFVHKNSIVFVVVFLAITRIGATASPLNPAYTADEFAFYMEDMQAKLLLADEAGESPACVAAKRLGVRILTTSSSLTTASKEGSTVGSVAIMPRDALQPREEASSRAEPESIAMLLHTSGTTSRPKGVPISHKNLTASLANIARTYELTTSDVTLLVMPLFHVHGLIAATLTTLASGGCVVIPPGGRFSASAFWPIAAKFHVSWYTAVPTIHQVLLARAEAGTDGDVSFATASLRFIRSCSSSLAPAILERVEARFGAPVLEAYGMTEAAHQMSSNPLPKYGTRRAGTVGIGQGVQIAILNNETNESLPTGEIGEVCIRGDNVTRGYLNNEAANESAFAAGWFHTGDQGKLDEDGFLTLTGRIKELINRGGEKISPLELDAALLAHEMVAEAVSFGAPDEKYGEAVNAAVVLVEGHSTSPSVEEDILNFVRSRLAPFKVPTRLFITDAVPKTATGKIQRRFVAAHFLEGASA</sequence>
<evidence type="ECO:0000256" key="3">
    <source>
        <dbReference type="ARBA" id="ARBA00022741"/>
    </source>
</evidence>
<dbReference type="EMBL" id="HBGI01003013">
    <property type="protein sequence ID" value="CAD9240227.1"/>
    <property type="molecule type" value="Transcribed_RNA"/>
</dbReference>
<feature type="domain" description="AMP-dependent synthetase/ligase" evidence="5">
    <location>
        <begin position="22"/>
        <end position="395"/>
    </location>
</feature>
<comment type="similarity">
    <text evidence="1">Belongs to the ATP-dependent AMP-binding enzyme family.</text>
</comment>
<organism evidence="7">
    <name type="scientific">Erythrolobus australicus</name>
    <dbReference type="NCBI Taxonomy" id="1077150"/>
    <lineage>
        <taxon>Eukaryota</taxon>
        <taxon>Rhodophyta</taxon>
        <taxon>Bangiophyceae</taxon>
        <taxon>Porphyridiales</taxon>
        <taxon>Porphyridiaceae</taxon>
        <taxon>Erythrolobus</taxon>
    </lineage>
</organism>
<dbReference type="GO" id="GO:0031956">
    <property type="term" value="F:medium-chain fatty acid-CoA ligase activity"/>
    <property type="evidence" value="ECO:0007669"/>
    <property type="project" value="TreeGrafter"/>
</dbReference>
<evidence type="ECO:0000259" key="6">
    <source>
        <dbReference type="Pfam" id="PF13193"/>
    </source>
</evidence>
<dbReference type="GO" id="GO:0006631">
    <property type="term" value="P:fatty acid metabolic process"/>
    <property type="evidence" value="ECO:0007669"/>
    <property type="project" value="TreeGrafter"/>
</dbReference>
<dbReference type="Gene3D" id="3.40.50.12780">
    <property type="entry name" value="N-terminal domain of ligase-like"/>
    <property type="match status" value="1"/>
</dbReference>
<dbReference type="InterPro" id="IPR045310">
    <property type="entry name" value="Pcs60-like"/>
</dbReference>
<dbReference type="InterPro" id="IPR025110">
    <property type="entry name" value="AMP-bd_C"/>
</dbReference>
<evidence type="ECO:0000256" key="2">
    <source>
        <dbReference type="ARBA" id="ARBA00022598"/>
    </source>
</evidence>